<accession>A0A835YJV2</accession>
<dbReference type="EMBL" id="JAFCMP010000553">
    <property type="protein sequence ID" value="KAG5175177.1"/>
    <property type="molecule type" value="Genomic_DNA"/>
</dbReference>
<evidence type="ECO:0000313" key="1">
    <source>
        <dbReference type="EMBL" id="KAG5175177.1"/>
    </source>
</evidence>
<protein>
    <submittedName>
        <fullName evidence="1">Uncharacterized protein</fullName>
    </submittedName>
</protein>
<evidence type="ECO:0000313" key="2">
    <source>
        <dbReference type="Proteomes" id="UP000664859"/>
    </source>
</evidence>
<keyword evidence="2" id="KW-1185">Reference proteome</keyword>
<name>A0A835YJV2_9STRA</name>
<proteinExistence type="predicted"/>
<dbReference type="AlphaFoldDB" id="A0A835YJV2"/>
<organism evidence="1 2">
    <name type="scientific">Tribonema minus</name>
    <dbReference type="NCBI Taxonomy" id="303371"/>
    <lineage>
        <taxon>Eukaryota</taxon>
        <taxon>Sar</taxon>
        <taxon>Stramenopiles</taxon>
        <taxon>Ochrophyta</taxon>
        <taxon>PX clade</taxon>
        <taxon>Xanthophyceae</taxon>
        <taxon>Tribonematales</taxon>
        <taxon>Tribonemataceae</taxon>
        <taxon>Tribonema</taxon>
    </lineage>
</organism>
<comment type="caution">
    <text evidence="1">The sequence shown here is derived from an EMBL/GenBank/DDBJ whole genome shotgun (WGS) entry which is preliminary data.</text>
</comment>
<reference evidence="1" key="1">
    <citation type="submission" date="2021-02" db="EMBL/GenBank/DDBJ databases">
        <title>First Annotated Genome of the Yellow-green Alga Tribonema minus.</title>
        <authorList>
            <person name="Mahan K.M."/>
        </authorList>
    </citation>
    <scope>NUCLEOTIDE SEQUENCE</scope>
    <source>
        <strain evidence="1">UTEX B ZZ1240</strain>
    </source>
</reference>
<sequence>MSEKLRNEVNTVYRSASQSGLPRSVVAMRLTKAANLYARAAGASLNPPELASALKTSLRIGVVRVACAVLIYSFGLALRDICDVLAARRLDGQDIAQFAHAAAAALEALHGAASLGARLARPRQWCDTVDTSLARVHATIARVFVPDIERCNEETAAENADENDGGSGGDVRFCYGDTAALRAALVMLEKPGGVSYGGDGVAAAAAADVAAHVEIALGTLAIDESIGRLCIGEASEGEDFQDYARALSLAADCEQSFSRAAERLRRAARAAAEGVDALDGLMVLALEEAQYGVEDAVRQRQR</sequence>
<dbReference type="Proteomes" id="UP000664859">
    <property type="component" value="Unassembled WGS sequence"/>
</dbReference>
<gene>
    <name evidence="1" type="ORF">JKP88DRAFT_351643</name>
</gene>